<gene>
    <name evidence="5" type="ORF">HNR32_002116</name>
</gene>
<comment type="caution">
    <text evidence="5">The sequence shown here is derived from an EMBL/GenBank/DDBJ whole genome shotgun (WGS) entry which is preliminary data.</text>
</comment>
<dbReference type="GO" id="GO:0003941">
    <property type="term" value="F:L-serine ammonia-lyase activity"/>
    <property type="evidence" value="ECO:0007669"/>
    <property type="project" value="TreeGrafter"/>
</dbReference>
<dbReference type="GO" id="GO:0004794">
    <property type="term" value="F:threonine deaminase activity"/>
    <property type="evidence" value="ECO:0007669"/>
    <property type="project" value="TreeGrafter"/>
</dbReference>
<accession>A0A840UGT9</accession>
<dbReference type="InterPro" id="IPR050147">
    <property type="entry name" value="Ser/Thr_Dehydratase"/>
</dbReference>
<comment type="cofactor">
    <cofactor evidence="1">
        <name>pyridoxal 5'-phosphate</name>
        <dbReference type="ChEBI" id="CHEBI:597326"/>
    </cofactor>
</comment>
<evidence type="ECO:0000313" key="6">
    <source>
        <dbReference type="Proteomes" id="UP000559117"/>
    </source>
</evidence>
<dbReference type="Gene3D" id="3.40.50.1100">
    <property type="match status" value="2"/>
</dbReference>
<proteinExistence type="predicted"/>
<dbReference type="EC" id="4.2.3.1" evidence="5"/>
<dbReference type="GO" id="GO:0009097">
    <property type="term" value="P:isoleucine biosynthetic process"/>
    <property type="evidence" value="ECO:0007669"/>
    <property type="project" value="TreeGrafter"/>
</dbReference>
<dbReference type="PANTHER" id="PTHR48078">
    <property type="entry name" value="THREONINE DEHYDRATASE, MITOCHONDRIAL-RELATED"/>
    <property type="match status" value="1"/>
</dbReference>
<dbReference type="CDD" id="cd01563">
    <property type="entry name" value="Thr-synth_1"/>
    <property type="match status" value="1"/>
</dbReference>
<dbReference type="InterPro" id="IPR000634">
    <property type="entry name" value="Ser/Thr_deHydtase_PyrdxlP-BS"/>
</dbReference>
<dbReference type="PROSITE" id="PS00165">
    <property type="entry name" value="DEHYDRATASE_SER_THR"/>
    <property type="match status" value="1"/>
</dbReference>
<evidence type="ECO:0000259" key="4">
    <source>
        <dbReference type="Pfam" id="PF00291"/>
    </source>
</evidence>
<evidence type="ECO:0000256" key="3">
    <source>
        <dbReference type="ARBA" id="ARBA00023239"/>
    </source>
</evidence>
<keyword evidence="3 5" id="KW-0456">Lyase</keyword>
<dbReference type="RefSeq" id="WP_183862375.1">
    <property type="nucleotide sequence ID" value="NZ_JACHFH010000029.1"/>
</dbReference>
<feature type="domain" description="Tryptophan synthase beta chain-like PALP" evidence="4">
    <location>
        <begin position="66"/>
        <end position="358"/>
    </location>
</feature>
<dbReference type="PANTHER" id="PTHR48078:SF6">
    <property type="entry name" value="L-THREONINE DEHYDRATASE CATABOLIC TDCB"/>
    <property type="match status" value="1"/>
</dbReference>
<keyword evidence="6" id="KW-1185">Reference proteome</keyword>
<dbReference type="EMBL" id="JACHFH010000029">
    <property type="protein sequence ID" value="MBB5336961.1"/>
    <property type="molecule type" value="Genomic_DNA"/>
</dbReference>
<evidence type="ECO:0000256" key="1">
    <source>
        <dbReference type="ARBA" id="ARBA00001933"/>
    </source>
</evidence>
<dbReference type="SUPFAM" id="SSF53686">
    <property type="entry name" value="Tryptophan synthase beta subunit-like PLP-dependent enzymes"/>
    <property type="match status" value="1"/>
</dbReference>
<dbReference type="AlphaFoldDB" id="A0A840UGT9"/>
<evidence type="ECO:0000256" key="2">
    <source>
        <dbReference type="ARBA" id="ARBA00022898"/>
    </source>
</evidence>
<keyword evidence="2" id="KW-0663">Pyridoxal phosphate</keyword>
<dbReference type="GO" id="GO:0006567">
    <property type="term" value="P:L-threonine catabolic process"/>
    <property type="evidence" value="ECO:0007669"/>
    <property type="project" value="TreeGrafter"/>
</dbReference>
<organism evidence="5 6">
    <name type="scientific">Pectinatus brassicae</name>
    <dbReference type="NCBI Taxonomy" id="862415"/>
    <lineage>
        <taxon>Bacteria</taxon>
        <taxon>Bacillati</taxon>
        <taxon>Bacillota</taxon>
        <taxon>Negativicutes</taxon>
        <taxon>Selenomonadales</taxon>
        <taxon>Selenomonadaceae</taxon>
        <taxon>Pectinatus</taxon>
    </lineage>
</organism>
<dbReference type="Pfam" id="PF00291">
    <property type="entry name" value="PALP"/>
    <property type="match status" value="1"/>
</dbReference>
<dbReference type="GO" id="GO:0004795">
    <property type="term" value="F:threonine synthase activity"/>
    <property type="evidence" value="ECO:0007669"/>
    <property type="project" value="UniProtKB-EC"/>
</dbReference>
<sequence length="366" mass="40383">MDFVCSECGHRESTNTYRAKCSKCGGLWKLDYTAPKFDLAKVDKNTWSMFRYREFMPIENDAWQNISLGEGMTPIINFADGVLFKMDYCMPTLSFKDRGAAMLIAHCSSIGVKSVVQDSSGNAGDSVAAYCGRAGIKCEVFVPEATSPKKIGMIRAHGAMCNVVSGTRDDCAEVCRAKVAKDGDYYANHVYNPFFYEGTKTYIYEVYEQLGRIPDNIIIPLGNGTLFLGVIKALEEFLTAGIIEKMPQLIAVQSEHCAPFVQAVEQKSDVPVEVEVKPTLAEGIAIGVPMRGKEILQYIYKYDIKMIAVPEEKILPTRGQLAAQGISCEHTTAASYAAYQIYCEKYGKIAECLIPMCGAGLKSEPW</sequence>
<reference evidence="5 6" key="1">
    <citation type="submission" date="2020-08" db="EMBL/GenBank/DDBJ databases">
        <title>Genomic Encyclopedia of Type Strains, Phase IV (KMG-IV): sequencing the most valuable type-strain genomes for metagenomic binning, comparative biology and taxonomic classification.</title>
        <authorList>
            <person name="Goeker M."/>
        </authorList>
    </citation>
    <scope>NUCLEOTIDE SEQUENCE [LARGE SCALE GENOMIC DNA]</scope>
    <source>
        <strain evidence="5 6">DSM 24661</strain>
    </source>
</reference>
<name>A0A840UGT9_9FIRM</name>
<dbReference type="Proteomes" id="UP000559117">
    <property type="component" value="Unassembled WGS sequence"/>
</dbReference>
<dbReference type="GO" id="GO:0006565">
    <property type="term" value="P:L-serine catabolic process"/>
    <property type="evidence" value="ECO:0007669"/>
    <property type="project" value="TreeGrafter"/>
</dbReference>
<evidence type="ECO:0000313" key="5">
    <source>
        <dbReference type="EMBL" id="MBB5336961.1"/>
    </source>
</evidence>
<dbReference type="InterPro" id="IPR036052">
    <property type="entry name" value="TrpB-like_PALP_sf"/>
</dbReference>
<dbReference type="InterPro" id="IPR001926">
    <property type="entry name" value="TrpB-like_PALP"/>
</dbReference>
<dbReference type="GO" id="GO:0030170">
    <property type="term" value="F:pyridoxal phosphate binding"/>
    <property type="evidence" value="ECO:0007669"/>
    <property type="project" value="InterPro"/>
</dbReference>
<protein>
    <submittedName>
        <fullName evidence="5">Threonine synthase</fullName>
        <ecNumber evidence="5">4.2.3.1</ecNumber>
    </submittedName>
</protein>